<dbReference type="Proteomes" id="UP000029227">
    <property type="component" value="Unassembled WGS sequence"/>
</dbReference>
<evidence type="ECO:0000313" key="2">
    <source>
        <dbReference type="Proteomes" id="UP000029227"/>
    </source>
</evidence>
<proteinExistence type="predicted"/>
<comment type="caution">
    <text evidence="1">The sequence shown here is derived from an EMBL/GenBank/DDBJ whole genome shotgun (WGS) entry which is preliminary data.</text>
</comment>
<dbReference type="InterPro" id="IPR036397">
    <property type="entry name" value="RNaseH_sf"/>
</dbReference>
<name>A0A090QVE0_9GAMM</name>
<accession>A0A090QVE0</accession>
<organism evidence="1 2">
    <name type="scientific">Photobacterium aphoticum</name>
    <dbReference type="NCBI Taxonomy" id="754436"/>
    <lineage>
        <taxon>Bacteria</taxon>
        <taxon>Pseudomonadati</taxon>
        <taxon>Pseudomonadota</taxon>
        <taxon>Gammaproteobacteria</taxon>
        <taxon>Vibrionales</taxon>
        <taxon>Vibrionaceae</taxon>
        <taxon>Photobacterium</taxon>
    </lineage>
</organism>
<evidence type="ECO:0000313" key="1">
    <source>
        <dbReference type="EMBL" id="GAL06233.1"/>
    </source>
</evidence>
<reference evidence="1 2" key="1">
    <citation type="journal article" date="2014" name="Genome Announc.">
        <title>Draft Genome Sequences of Two Vibrionaceae Species, Vibrio ponticus C121 and Photobacterium aphoticum C119, Isolated as Coral Reef Microbiota.</title>
        <authorList>
            <person name="Al-saari N."/>
            <person name="Meirelles P.M."/>
            <person name="Mino S."/>
            <person name="Suda W."/>
            <person name="Oshima K."/>
            <person name="Hattori M."/>
            <person name="Ohkuma M."/>
            <person name="Thompson F.L."/>
            <person name="Gomez-Gil B."/>
            <person name="Sawabe T."/>
            <person name="Sawabe T."/>
        </authorList>
    </citation>
    <scope>NUCLEOTIDE SEQUENCE [LARGE SCALE GENOMIC DNA]</scope>
    <source>
        <strain evidence="1 2">JCM 19237</strain>
    </source>
</reference>
<protein>
    <submittedName>
        <fullName evidence="1">Uncharacterized protein</fullName>
    </submittedName>
</protein>
<dbReference type="AlphaFoldDB" id="A0A090QVE0"/>
<dbReference type="GO" id="GO:0003676">
    <property type="term" value="F:nucleic acid binding"/>
    <property type="evidence" value="ECO:0007669"/>
    <property type="project" value="InterPro"/>
</dbReference>
<dbReference type="Gene3D" id="3.30.420.10">
    <property type="entry name" value="Ribonuclease H-like superfamily/Ribonuclease H"/>
    <property type="match status" value="1"/>
</dbReference>
<gene>
    <name evidence="1" type="ORF">JCM19237_1878</name>
</gene>
<sequence>MFFDSEFTALTQSARLLSLALVDENGRTFYAECIEAKTYTLDPWLQQHVLPHMQWLTQPDSQATFRHDAHSTAQQSTWVFDTEPHIATALTEWLSVYNDIEMWLIARHTIGCYFANCLAVHCTCPPR</sequence>
<dbReference type="EMBL" id="BBMN01000010">
    <property type="protein sequence ID" value="GAL06233.1"/>
    <property type="molecule type" value="Genomic_DNA"/>
</dbReference>